<reference evidence="1" key="1">
    <citation type="journal article" date="2015" name="Nature">
        <title>Complex archaea that bridge the gap between prokaryotes and eukaryotes.</title>
        <authorList>
            <person name="Spang A."/>
            <person name="Saw J.H."/>
            <person name="Jorgensen S.L."/>
            <person name="Zaremba-Niedzwiedzka K."/>
            <person name="Martijn J."/>
            <person name="Lind A.E."/>
            <person name="van Eijk R."/>
            <person name="Schleper C."/>
            <person name="Guy L."/>
            <person name="Ettema T.J."/>
        </authorList>
    </citation>
    <scope>NUCLEOTIDE SEQUENCE</scope>
</reference>
<evidence type="ECO:0000313" key="1">
    <source>
        <dbReference type="EMBL" id="KKM66021.1"/>
    </source>
</evidence>
<comment type="caution">
    <text evidence="1">The sequence shown here is derived from an EMBL/GenBank/DDBJ whole genome shotgun (WGS) entry which is preliminary data.</text>
</comment>
<protein>
    <submittedName>
        <fullName evidence="1">Uncharacterized protein</fullName>
    </submittedName>
</protein>
<proteinExistence type="predicted"/>
<sequence length="36" mass="4147">MRSLKSCQKVASTTIFRIGNTMFINLPYNYHLNGIN</sequence>
<name>A0A0F9JU70_9ZZZZ</name>
<gene>
    <name evidence="1" type="ORF">LCGC14_1485450</name>
</gene>
<accession>A0A0F9JU70</accession>
<dbReference type="EMBL" id="LAZR01010616">
    <property type="protein sequence ID" value="KKM66021.1"/>
    <property type="molecule type" value="Genomic_DNA"/>
</dbReference>
<dbReference type="AlphaFoldDB" id="A0A0F9JU70"/>
<feature type="non-terminal residue" evidence="1">
    <location>
        <position position="36"/>
    </location>
</feature>
<organism evidence="1">
    <name type="scientific">marine sediment metagenome</name>
    <dbReference type="NCBI Taxonomy" id="412755"/>
    <lineage>
        <taxon>unclassified sequences</taxon>
        <taxon>metagenomes</taxon>
        <taxon>ecological metagenomes</taxon>
    </lineage>
</organism>